<reference evidence="3" key="1">
    <citation type="submission" date="2022-06" db="EMBL/GenBank/DDBJ databases">
        <title>Genome Sequence of Candolleomyces eurysporus.</title>
        <authorList>
            <person name="Buettner E."/>
        </authorList>
    </citation>
    <scope>NUCLEOTIDE SEQUENCE</scope>
    <source>
        <strain evidence="3">VTCC 930004</strain>
    </source>
</reference>
<dbReference type="Proteomes" id="UP001140091">
    <property type="component" value="Unassembled WGS sequence"/>
</dbReference>
<evidence type="ECO:0000256" key="1">
    <source>
        <dbReference type="SAM" id="SignalP"/>
    </source>
</evidence>
<keyword evidence="4" id="KW-1185">Reference proteome</keyword>
<proteinExistence type="predicted"/>
<accession>A0A9W8JE79</accession>
<dbReference type="OrthoDB" id="10260248at2759"/>
<dbReference type="PANTHER" id="PTHR37945">
    <property type="entry name" value="EXTRACELLULAR TUNGSTATE BINDING PROTEIN"/>
    <property type="match status" value="1"/>
</dbReference>
<sequence>MFTRTLILLWTEQILSTFLPPDIARGGIPKLAIDTDVTQSPILQTASNSRSSESPGHTYLRVVQGHAPREVYDAGYANAPLRLRIASGGAGESGLIAAWAGPFIHYMVEERQYEPFSIGWYLGDTTESLAYLEAGAVDVAITYNEAAENQSIATGAATRSVYGFRDHFVLVGPKSNPAGLKPEDDILMMFRKIVIQGNADSLNPPDPTVRPPARFLSRFDKSATNIKESELFIKIGQVPWGLSYSTWYHQYPQYPQDALQAAALLSEYTLTAPYALLASPSDTAKNLEIFKAGGDGPDDLLLNPAHVLLGAKANPEDIAVGMAFLDWVNEGLGGRKVVKEFKKNGQVLYTEPPL</sequence>
<dbReference type="PANTHER" id="PTHR37945:SF1">
    <property type="entry name" value="EXTRACELLULAR TUNGSTATE BINDING PROTEIN"/>
    <property type="match status" value="1"/>
</dbReference>
<dbReference type="Gene3D" id="3.40.190.10">
    <property type="entry name" value="Periplasmic binding protein-like II"/>
    <property type="match status" value="2"/>
</dbReference>
<dbReference type="SUPFAM" id="SSF53850">
    <property type="entry name" value="Periplasmic binding protein-like II"/>
    <property type="match status" value="1"/>
</dbReference>
<dbReference type="InterPro" id="IPR052738">
    <property type="entry name" value="ABC-Tungstate_binding"/>
</dbReference>
<evidence type="ECO:0000259" key="2">
    <source>
        <dbReference type="Pfam" id="PF12849"/>
    </source>
</evidence>
<evidence type="ECO:0000313" key="4">
    <source>
        <dbReference type="Proteomes" id="UP001140091"/>
    </source>
</evidence>
<feature type="non-terminal residue" evidence="3">
    <location>
        <position position="354"/>
    </location>
</feature>
<keyword evidence="1" id="KW-0732">Signal</keyword>
<dbReference type="Pfam" id="PF12849">
    <property type="entry name" value="PBP_like_2"/>
    <property type="match status" value="1"/>
</dbReference>
<protein>
    <recommendedName>
        <fullName evidence="2">PBP domain-containing protein</fullName>
    </recommendedName>
</protein>
<feature type="domain" description="PBP" evidence="2">
    <location>
        <begin position="76"/>
        <end position="328"/>
    </location>
</feature>
<dbReference type="InterPro" id="IPR024370">
    <property type="entry name" value="PBP_domain"/>
</dbReference>
<comment type="caution">
    <text evidence="3">The sequence shown here is derived from an EMBL/GenBank/DDBJ whole genome shotgun (WGS) entry which is preliminary data.</text>
</comment>
<dbReference type="AlphaFoldDB" id="A0A9W8JE79"/>
<dbReference type="EMBL" id="JANBPK010000772">
    <property type="protein sequence ID" value="KAJ2932419.1"/>
    <property type="molecule type" value="Genomic_DNA"/>
</dbReference>
<gene>
    <name evidence="3" type="ORF">H1R20_g4666</name>
</gene>
<name>A0A9W8JE79_9AGAR</name>
<feature type="chain" id="PRO_5040969547" description="PBP domain-containing protein" evidence="1">
    <location>
        <begin position="17"/>
        <end position="354"/>
    </location>
</feature>
<evidence type="ECO:0000313" key="3">
    <source>
        <dbReference type="EMBL" id="KAJ2932419.1"/>
    </source>
</evidence>
<organism evidence="3 4">
    <name type="scientific">Candolleomyces eurysporus</name>
    <dbReference type="NCBI Taxonomy" id="2828524"/>
    <lineage>
        <taxon>Eukaryota</taxon>
        <taxon>Fungi</taxon>
        <taxon>Dikarya</taxon>
        <taxon>Basidiomycota</taxon>
        <taxon>Agaricomycotina</taxon>
        <taxon>Agaricomycetes</taxon>
        <taxon>Agaricomycetidae</taxon>
        <taxon>Agaricales</taxon>
        <taxon>Agaricineae</taxon>
        <taxon>Psathyrellaceae</taxon>
        <taxon>Candolleomyces</taxon>
    </lineage>
</organism>
<feature type="signal peptide" evidence="1">
    <location>
        <begin position="1"/>
        <end position="16"/>
    </location>
</feature>